<proteinExistence type="predicted"/>
<dbReference type="EMBL" id="JAJNOC010000001">
    <property type="protein sequence ID" value="MCD2515972.1"/>
    <property type="molecule type" value="Genomic_DNA"/>
</dbReference>
<gene>
    <name evidence="1" type="ORF">LQ564_06530</name>
</gene>
<evidence type="ECO:0000313" key="2">
    <source>
        <dbReference type="Proteomes" id="UP001179361"/>
    </source>
</evidence>
<evidence type="ECO:0000313" key="1">
    <source>
        <dbReference type="EMBL" id="MCD2515972.1"/>
    </source>
</evidence>
<dbReference type="Proteomes" id="UP001179361">
    <property type="component" value="Unassembled WGS sequence"/>
</dbReference>
<name>A0ABS8Q2K3_9BURK</name>
<comment type="caution">
    <text evidence="1">The sequence shown here is derived from an EMBL/GenBank/DDBJ whole genome shotgun (WGS) entry which is preliminary data.</text>
</comment>
<sequence>MGWLYKAVMVLVLILKTLVERRQAALPENVVVTFTLQEQNKPEPDPAFATATIPASGVVSSMLHALSVRLERACARNKYGLRESACKER</sequence>
<reference evidence="1" key="1">
    <citation type="submission" date="2021-11" db="EMBL/GenBank/DDBJ databases">
        <title>The complete genome of Massilia sp sp. G4R7.</title>
        <authorList>
            <person name="Liu L."/>
            <person name="Yue J."/>
            <person name="Yuan J."/>
            <person name="Yang F."/>
            <person name="Li L."/>
        </authorList>
    </citation>
    <scope>NUCLEOTIDE SEQUENCE</scope>
    <source>
        <strain evidence="1">G4R7</strain>
    </source>
</reference>
<keyword evidence="2" id="KW-1185">Reference proteome</keyword>
<accession>A0ABS8Q2K3</accession>
<dbReference type="RefSeq" id="WP_231057256.1">
    <property type="nucleotide sequence ID" value="NZ_JAJNOC010000001.1"/>
</dbReference>
<protein>
    <submittedName>
        <fullName evidence="1">Uncharacterized protein</fullName>
    </submittedName>
</protein>
<organism evidence="1 2">
    <name type="scientific">Massilia phyllostachyos</name>
    <dbReference type="NCBI Taxonomy" id="2898585"/>
    <lineage>
        <taxon>Bacteria</taxon>
        <taxon>Pseudomonadati</taxon>
        <taxon>Pseudomonadota</taxon>
        <taxon>Betaproteobacteria</taxon>
        <taxon>Burkholderiales</taxon>
        <taxon>Oxalobacteraceae</taxon>
        <taxon>Telluria group</taxon>
        <taxon>Massilia</taxon>
    </lineage>
</organism>